<evidence type="ECO:0000259" key="2">
    <source>
        <dbReference type="Pfam" id="PF13905"/>
    </source>
</evidence>
<dbReference type="GeneID" id="25564629"/>
<feature type="domain" description="Thioredoxin-like fold" evidence="2">
    <location>
        <begin position="282"/>
        <end position="356"/>
    </location>
</feature>
<dbReference type="Gene3D" id="3.40.30.10">
    <property type="entry name" value="Glutaredoxin"/>
    <property type="match status" value="1"/>
</dbReference>
<feature type="region of interest" description="Disordered" evidence="1">
    <location>
        <begin position="400"/>
        <end position="426"/>
    </location>
</feature>
<name>A0A0L0DA06_THETB</name>
<keyword evidence="4" id="KW-1185">Reference proteome</keyword>
<protein>
    <recommendedName>
        <fullName evidence="2">Thioredoxin-like fold domain-containing protein</fullName>
    </recommendedName>
</protein>
<accession>A0A0L0DA06</accession>
<gene>
    <name evidence="3" type="ORF">AMSG_05159</name>
</gene>
<sequence length="440" mass="46200">MEHQERLRIDARQCVAGKALGLPGPGPPFDGLDATVVRKAAPGKAVLAGAGVSSAAVGSGTQGEDAAADGDGTAARGGSQTSQFTKVRRALAALRSEAKPPPLASHVRLLGPELWRYPAGVALAAAESKVLAAGERRPRKVRVDSLLAQDSSGGSERWLGSQMECAGTAMPSPRGGFRSGGSGATLTKLGSPSAHSLAPRRPVLPPLLTRDVSAGSRVSFVSSRTMGTVPATVLGGSSDTPSRRTLLRPQASFREVTRSSLELAREFESMERVATDGVQSNVGLVFVSIDDGPDGAWFIRELRRVYAELKAGEKELEFVMVGLDETGDAYLSVLEGMPWLAVPYDAAETRLRLGTRCLQDGLATPCLVVWSADAAAVTDRVSLARLKQMAQIREAAVRPGAVSSGGPLSVQSNGSRRSRLSMPRTPRGVFERINSSSVVR</sequence>
<reference evidence="3 4" key="1">
    <citation type="submission" date="2010-05" db="EMBL/GenBank/DDBJ databases">
        <title>The Genome Sequence of Thecamonas trahens ATCC 50062.</title>
        <authorList>
            <consortium name="The Broad Institute Genome Sequencing Platform"/>
            <person name="Russ C."/>
            <person name="Cuomo C."/>
            <person name="Shea T."/>
            <person name="Young S.K."/>
            <person name="Zeng Q."/>
            <person name="Koehrsen M."/>
            <person name="Haas B."/>
            <person name="Borodovsky M."/>
            <person name="Guigo R."/>
            <person name="Alvarado L."/>
            <person name="Berlin A."/>
            <person name="Bochicchio J."/>
            <person name="Borenstein D."/>
            <person name="Chapman S."/>
            <person name="Chen Z."/>
            <person name="Freedman E."/>
            <person name="Gellesch M."/>
            <person name="Goldberg J."/>
            <person name="Griggs A."/>
            <person name="Gujja S."/>
            <person name="Heilman E."/>
            <person name="Heiman D."/>
            <person name="Hepburn T."/>
            <person name="Howarth C."/>
            <person name="Jen D."/>
            <person name="Larson L."/>
            <person name="Mehta T."/>
            <person name="Park D."/>
            <person name="Pearson M."/>
            <person name="Roberts A."/>
            <person name="Saif S."/>
            <person name="Shenoy N."/>
            <person name="Sisk P."/>
            <person name="Stolte C."/>
            <person name="Sykes S."/>
            <person name="Thomson T."/>
            <person name="Walk T."/>
            <person name="White J."/>
            <person name="Yandava C."/>
            <person name="Burger G."/>
            <person name="Gray M.W."/>
            <person name="Holland P.W.H."/>
            <person name="King N."/>
            <person name="Lang F.B.F."/>
            <person name="Roger A.J."/>
            <person name="Ruiz-Trillo I."/>
            <person name="Lander E."/>
            <person name="Nusbaum C."/>
        </authorList>
    </citation>
    <scope>NUCLEOTIDE SEQUENCE [LARGE SCALE GENOMIC DNA]</scope>
    <source>
        <strain evidence="3 4">ATCC 50062</strain>
    </source>
</reference>
<dbReference type="EMBL" id="GL349453">
    <property type="protein sequence ID" value="KNC49179.1"/>
    <property type="molecule type" value="Genomic_DNA"/>
</dbReference>
<evidence type="ECO:0000313" key="3">
    <source>
        <dbReference type="EMBL" id="KNC49179.1"/>
    </source>
</evidence>
<dbReference type="Proteomes" id="UP000054408">
    <property type="component" value="Unassembled WGS sequence"/>
</dbReference>
<proteinExistence type="predicted"/>
<dbReference type="Pfam" id="PF13905">
    <property type="entry name" value="Thioredoxin_8"/>
    <property type="match status" value="1"/>
</dbReference>
<feature type="region of interest" description="Disordered" evidence="1">
    <location>
        <begin position="54"/>
        <end position="83"/>
    </location>
</feature>
<evidence type="ECO:0000256" key="1">
    <source>
        <dbReference type="SAM" id="MobiDB-lite"/>
    </source>
</evidence>
<organism evidence="3 4">
    <name type="scientific">Thecamonas trahens ATCC 50062</name>
    <dbReference type="NCBI Taxonomy" id="461836"/>
    <lineage>
        <taxon>Eukaryota</taxon>
        <taxon>Apusozoa</taxon>
        <taxon>Apusomonadida</taxon>
        <taxon>Apusomonadidae</taxon>
        <taxon>Thecamonas</taxon>
    </lineage>
</organism>
<evidence type="ECO:0000313" key="4">
    <source>
        <dbReference type="Proteomes" id="UP000054408"/>
    </source>
</evidence>
<dbReference type="RefSeq" id="XP_013758199.1">
    <property type="nucleotide sequence ID" value="XM_013902745.1"/>
</dbReference>
<feature type="compositionally biased region" description="Low complexity" evidence="1">
    <location>
        <begin position="54"/>
        <end position="78"/>
    </location>
</feature>
<dbReference type="InterPro" id="IPR012336">
    <property type="entry name" value="Thioredoxin-like_fold"/>
</dbReference>
<dbReference type="AlphaFoldDB" id="A0A0L0DA06"/>